<dbReference type="GO" id="GO:0007605">
    <property type="term" value="P:sensory perception of sound"/>
    <property type="evidence" value="ECO:0007669"/>
    <property type="project" value="UniProtKB-KW"/>
</dbReference>
<dbReference type="FunFam" id="2.10.25.10:FF:000224">
    <property type="entry name" value="Usherin"/>
    <property type="match status" value="1"/>
</dbReference>
<dbReference type="Pfam" id="PF00053">
    <property type="entry name" value="EGF_laminin"/>
    <property type="match status" value="5"/>
</dbReference>
<evidence type="ECO:0000259" key="21">
    <source>
        <dbReference type="PROSITE" id="PS50027"/>
    </source>
</evidence>
<dbReference type="CDD" id="cd00055">
    <property type="entry name" value="EGF_Lam"/>
    <property type="match status" value="5"/>
</dbReference>
<evidence type="ECO:0000256" key="12">
    <source>
        <dbReference type="ARBA" id="ARBA00023054"/>
    </source>
</evidence>
<evidence type="ECO:0000256" key="19">
    <source>
        <dbReference type="ARBA" id="ARBA00072076"/>
    </source>
</evidence>
<dbReference type="GO" id="GO:0060171">
    <property type="term" value="C:stereocilium membrane"/>
    <property type="evidence" value="ECO:0007669"/>
    <property type="project" value="UniProtKB-SubCell"/>
</dbReference>
<dbReference type="SUPFAM" id="SSF57196">
    <property type="entry name" value="EGF/Laminin"/>
    <property type="match status" value="5"/>
</dbReference>
<name>A0ABD1KH81_9TELE</name>
<dbReference type="EMBL" id="JBHFQA010000005">
    <property type="protein sequence ID" value="KAL2098579.1"/>
    <property type="molecule type" value="Genomic_DNA"/>
</dbReference>
<evidence type="ECO:0000256" key="13">
    <source>
        <dbReference type="ARBA" id="ARBA00023136"/>
    </source>
</evidence>
<dbReference type="GO" id="GO:0005604">
    <property type="term" value="C:basement membrane"/>
    <property type="evidence" value="ECO:0007669"/>
    <property type="project" value="UniProtKB-SubCell"/>
</dbReference>
<dbReference type="Proteomes" id="UP001591681">
    <property type="component" value="Unassembled WGS sequence"/>
</dbReference>
<dbReference type="PROSITE" id="PS50027">
    <property type="entry name" value="EGF_LAM_2"/>
    <property type="match status" value="4"/>
</dbReference>
<keyword evidence="6" id="KW-0716">Sensory transduction</keyword>
<evidence type="ECO:0000256" key="18">
    <source>
        <dbReference type="ARBA" id="ARBA00023305"/>
    </source>
</evidence>
<evidence type="ECO:0000256" key="6">
    <source>
        <dbReference type="ARBA" id="ARBA00022606"/>
    </source>
</evidence>
<feature type="domain" description="Laminin EGF-like" evidence="21">
    <location>
        <begin position="209"/>
        <end position="259"/>
    </location>
</feature>
<evidence type="ECO:0000256" key="11">
    <source>
        <dbReference type="ARBA" id="ARBA00022889"/>
    </source>
</evidence>
<dbReference type="GO" id="GO:0007155">
    <property type="term" value="P:cell adhesion"/>
    <property type="evidence" value="ECO:0007669"/>
    <property type="project" value="UniProtKB-KW"/>
</dbReference>
<protein>
    <recommendedName>
        <fullName evidence="19">Usherin</fullName>
    </recommendedName>
</protein>
<feature type="disulfide bond" evidence="20">
    <location>
        <begin position="260"/>
        <end position="272"/>
    </location>
</feature>
<comment type="subcellular location">
    <subcellularLocation>
        <location evidence="1">Cell projection</location>
        <location evidence="1">Stereocilium membrane</location>
    </subcellularLocation>
    <subcellularLocation>
        <location evidence="2">Secreted</location>
        <location evidence="2">Extracellular space</location>
        <location evidence="2">Extracellular matrix</location>
        <location evidence="2">Basement membrane</location>
    </subcellularLocation>
</comment>
<comment type="caution">
    <text evidence="22">The sequence shown here is derived from an EMBL/GenBank/DDBJ whole genome shotgun (WGS) entry which is preliminary data.</text>
</comment>
<feature type="disulfide bond" evidence="20">
    <location>
        <begin position="45"/>
        <end position="62"/>
    </location>
</feature>
<evidence type="ECO:0000256" key="2">
    <source>
        <dbReference type="ARBA" id="ARBA00004302"/>
    </source>
</evidence>
<keyword evidence="16" id="KW-0966">Cell projection</keyword>
<gene>
    <name evidence="22" type="ORF">ACEWY4_005059</name>
</gene>
<sequence>MRADVLILVKSLTGIVDGGLNCDRCDYGFKFLNQSDPDGCSPCGCHANGSLHQFCNPFSGRCECKEHVQGLRCDSCPPGYYGLDSLGECRPCGCDPTGTTPGGTCDFDTGQCACKAHVEGRRCDACRPGFHSLNRTNSLGCLPCQCDLRGTVNGSDVCHPDTGQCPCKERVEGLQCTLCAQNTFNRTGTGLAHLDDDDGDDGSYDCAPCHCDLEGSVPGSVCDPASGQCVCLPSRQGQDCGICRPGFFLSPGGVSGCDMCDCHPAGAEGQECEPGSGQCVCRHPSVRGRRCDQCQQLHFGFNSSLGSCIKLTRRLLGSGGVIGIGIFWPPSLRSLHRYPDARLTAVPPLASPLPPLLALGILGRLWLAALFHCASEAVPRGREGGGVGGAGGRAVTGAGVEGVGGDVNCGWRDANAQDVHFQYISRPRWTSQIVNPYES</sequence>
<evidence type="ECO:0000256" key="1">
    <source>
        <dbReference type="ARBA" id="ARBA00004289"/>
    </source>
</evidence>
<dbReference type="PANTHER" id="PTHR10574:SF406">
    <property type="entry name" value="LAMININ SUBUNIT ALPHA 5"/>
    <property type="match status" value="1"/>
</dbReference>
<feature type="disulfide bond" evidence="20">
    <location>
        <begin position="43"/>
        <end position="55"/>
    </location>
</feature>
<dbReference type="PRINTS" id="PR00011">
    <property type="entry name" value="EGFLAMININ"/>
</dbReference>
<keyword evidence="7" id="KW-0732">Signal</keyword>
<comment type="caution">
    <text evidence="20">Lacks conserved residue(s) required for the propagation of feature annotation.</text>
</comment>
<dbReference type="GO" id="GO:0048513">
    <property type="term" value="P:animal organ development"/>
    <property type="evidence" value="ECO:0007669"/>
    <property type="project" value="UniProtKB-ARBA"/>
</dbReference>
<dbReference type="AlphaFoldDB" id="A0ABD1KH81"/>
<evidence type="ECO:0000256" key="7">
    <source>
        <dbReference type="ARBA" id="ARBA00022729"/>
    </source>
</evidence>
<evidence type="ECO:0000256" key="3">
    <source>
        <dbReference type="ARBA" id="ARBA00022475"/>
    </source>
</evidence>
<reference evidence="22 23" key="1">
    <citation type="submission" date="2024-09" db="EMBL/GenBank/DDBJ databases">
        <title>A chromosome-level genome assembly of Gray's grenadier anchovy, Coilia grayii.</title>
        <authorList>
            <person name="Fu Z."/>
        </authorList>
    </citation>
    <scope>NUCLEOTIDE SEQUENCE [LARGE SCALE GENOMIC DNA]</scope>
    <source>
        <strain evidence="22">G4</strain>
        <tissue evidence="22">Muscle</tissue>
    </source>
</reference>
<keyword evidence="17 20" id="KW-0424">Laminin EGF-like domain</keyword>
<dbReference type="GO" id="GO:0007601">
    <property type="term" value="P:visual perception"/>
    <property type="evidence" value="ECO:0007669"/>
    <property type="project" value="UniProtKB-KW"/>
</dbReference>
<feature type="disulfide bond" evidence="20">
    <location>
        <begin position="231"/>
        <end position="240"/>
    </location>
</feature>
<keyword evidence="8" id="KW-0677">Repeat</keyword>
<evidence type="ECO:0000256" key="5">
    <source>
        <dbReference type="ARBA" id="ARBA00022530"/>
    </source>
</evidence>
<feature type="domain" description="Laminin EGF-like" evidence="21">
    <location>
        <begin position="43"/>
        <end position="91"/>
    </location>
</feature>
<keyword evidence="23" id="KW-1185">Reference proteome</keyword>
<keyword evidence="3" id="KW-1003">Cell membrane</keyword>
<dbReference type="InterPro" id="IPR050440">
    <property type="entry name" value="Laminin/Netrin_ECM"/>
</dbReference>
<dbReference type="FunFam" id="2.10.25.10:FF:000084">
    <property type="entry name" value="Laminin subunit alpha 3"/>
    <property type="match status" value="1"/>
</dbReference>
<evidence type="ECO:0000313" key="22">
    <source>
        <dbReference type="EMBL" id="KAL2098579.1"/>
    </source>
</evidence>
<feature type="domain" description="Laminin EGF-like" evidence="21">
    <location>
        <begin position="260"/>
        <end position="310"/>
    </location>
</feature>
<keyword evidence="5" id="KW-0272">Extracellular matrix</keyword>
<keyword evidence="10" id="KW-0084">Basement membrane</keyword>
<dbReference type="PROSITE" id="PS01248">
    <property type="entry name" value="EGF_LAM_1"/>
    <property type="match status" value="2"/>
</dbReference>
<feature type="disulfide bond" evidence="20">
    <location>
        <begin position="114"/>
        <end position="123"/>
    </location>
</feature>
<evidence type="ECO:0000256" key="14">
    <source>
        <dbReference type="ARBA" id="ARBA00023157"/>
    </source>
</evidence>
<keyword evidence="12" id="KW-0175">Coiled coil</keyword>
<organism evidence="22 23">
    <name type="scientific">Coilia grayii</name>
    <name type="common">Gray's grenadier anchovy</name>
    <dbReference type="NCBI Taxonomy" id="363190"/>
    <lineage>
        <taxon>Eukaryota</taxon>
        <taxon>Metazoa</taxon>
        <taxon>Chordata</taxon>
        <taxon>Craniata</taxon>
        <taxon>Vertebrata</taxon>
        <taxon>Euteleostomi</taxon>
        <taxon>Actinopterygii</taxon>
        <taxon>Neopterygii</taxon>
        <taxon>Teleostei</taxon>
        <taxon>Clupei</taxon>
        <taxon>Clupeiformes</taxon>
        <taxon>Clupeoidei</taxon>
        <taxon>Engraulidae</taxon>
        <taxon>Coilinae</taxon>
        <taxon>Coilia</taxon>
    </lineage>
</organism>
<evidence type="ECO:0000256" key="9">
    <source>
        <dbReference type="ARBA" id="ARBA00022740"/>
    </source>
</evidence>
<dbReference type="FunFam" id="2.10.25.10:FF:000094">
    <property type="entry name" value="Laminin subunit alpha-2"/>
    <property type="match status" value="1"/>
</dbReference>
<feature type="disulfide bond" evidence="20">
    <location>
        <begin position="262"/>
        <end position="279"/>
    </location>
</feature>
<keyword evidence="4" id="KW-0964">Secreted</keyword>
<evidence type="ECO:0000256" key="20">
    <source>
        <dbReference type="PROSITE-ProRule" id="PRU00460"/>
    </source>
</evidence>
<evidence type="ECO:0000256" key="16">
    <source>
        <dbReference type="ARBA" id="ARBA00023273"/>
    </source>
</evidence>
<feature type="disulfide bond" evidence="20">
    <location>
        <begin position="64"/>
        <end position="73"/>
    </location>
</feature>
<dbReference type="SMART" id="SM00180">
    <property type="entry name" value="EGF_Lam"/>
    <property type="match status" value="5"/>
</dbReference>
<dbReference type="FunFam" id="2.10.25.10:FF:000090">
    <property type="entry name" value="laminin subunit alpha"/>
    <property type="match status" value="2"/>
</dbReference>
<dbReference type="PANTHER" id="PTHR10574">
    <property type="entry name" value="NETRIN/LAMININ-RELATED"/>
    <property type="match status" value="1"/>
</dbReference>
<keyword evidence="18" id="KW-0844">Vision</keyword>
<feature type="disulfide bond" evidence="20">
    <location>
        <begin position="243"/>
        <end position="257"/>
    </location>
</feature>
<feature type="disulfide bond" evidence="20">
    <location>
        <begin position="294"/>
        <end position="308"/>
    </location>
</feature>
<evidence type="ECO:0000256" key="17">
    <source>
        <dbReference type="ARBA" id="ARBA00023292"/>
    </source>
</evidence>
<dbReference type="InterPro" id="IPR002049">
    <property type="entry name" value="LE_dom"/>
</dbReference>
<feature type="domain" description="Laminin EGF-like" evidence="21">
    <location>
        <begin position="92"/>
        <end position="143"/>
    </location>
</feature>
<keyword evidence="9" id="KW-1009">Hearing</keyword>
<evidence type="ECO:0000313" key="23">
    <source>
        <dbReference type="Proteomes" id="UP001591681"/>
    </source>
</evidence>
<proteinExistence type="predicted"/>
<evidence type="ECO:0000256" key="8">
    <source>
        <dbReference type="ARBA" id="ARBA00022737"/>
    </source>
</evidence>
<keyword evidence="13" id="KW-0472">Membrane</keyword>
<evidence type="ECO:0000256" key="15">
    <source>
        <dbReference type="ARBA" id="ARBA00023180"/>
    </source>
</evidence>
<dbReference type="Gene3D" id="2.10.25.10">
    <property type="entry name" value="Laminin"/>
    <property type="match status" value="5"/>
</dbReference>
<keyword evidence="14 20" id="KW-1015">Disulfide bond</keyword>
<accession>A0ABD1KH81</accession>
<keyword evidence="11" id="KW-0130">Cell adhesion</keyword>
<evidence type="ECO:0000256" key="10">
    <source>
        <dbReference type="ARBA" id="ARBA00022869"/>
    </source>
</evidence>
<keyword evidence="15" id="KW-0325">Glycoprotein</keyword>
<evidence type="ECO:0000256" key="4">
    <source>
        <dbReference type="ARBA" id="ARBA00022525"/>
    </source>
</evidence>